<feature type="transmembrane region" description="Helical" evidence="1">
    <location>
        <begin position="24"/>
        <end position="43"/>
    </location>
</feature>
<dbReference type="Proteomes" id="UP000254956">
    <property type="component" value="Unassembled WGS sequence"/>
</dbReference>
<gene>
    <name evidence="3" type="ORF">NCTC12413_02391</name>
    <name evidence="2" type="ORF">SAR03_09250</name>
</gene>
<feature type="transmembrane region" description="Helical" evidence="1">
    <location>
        <begin position="209"/>
        <end position="230"/>
    </location>
</feature>
<reference evidence="3 4" key="1">
    <citation type="submission" date="2018-06" db="EMBL/GenBank/DDBJ databases">
        <authorList>
            <consortium name="Pathogen Informatics"/>
            <person name="Doyle S."/>
        </authorList>
    </citation>
    <scope>NUCLEOTIDE SEQUENCE [LARGE SCALE GENOMIC DNA]</scope>
    <source>
        <strain evidence="3 4">NCTC12413</strain>
    </source>
</reference>
<keyword evidence="1" id="KW-0472">Membrane</keyword>
<reference evidence="2 5" key="2">
    <citation type="submission" date="2019-07" db="EMBL/GenBank/DDBJ databases">
        <title>Whole genome shotgun sequence of Staphylococcus arlettae NBRC 109765.</title>
        <authorList>
            <person name="Hosoyama A."/>
            <person name="Uohara A."/>
            <person name="Ohji S."/>
            <person name="Ichikawa N."/>
        </authorList>
    </citation>
    <scope>NUCLEOTIDE SEQUENCE [LARGE SCALE GENOMIC DNA]</scope>
    <source>
        <strain evidence="2 5">NBRC 109765</strain>
    </source>
</reference>
<dbReference type="GeneID" id="97288672"/>
<dbReference type="AlphaFoldDB" id="A0A380CQ17"/>
<evidence type="ECO:0000313" key="2">
    <source>
        <dbReference type="EMBL" id="GEP99887.1"/>
    </source>
</evidence>
<name>A0A380CQ17_9STAP</name>
<feature type="transmembrane region" description="Helical" evidence="1">
    <location>
        <begin position="167"/>
        <end position="188"/>
    </location>
</feature>
<evidence type="ECO:0000313" key="3">
    <source>
        <dbReference type="EMBL" id="SUJ26388.1"/>
    </source>
</evidence>
<feature type="transmembrane region" description="Helical" evidence="1">
    <location>
        <begin position="64"/>
        <end position="82"/>
    </location>
</feature>
<evidence type="ECO:0000313" key="5">
    <source>
        <dbReference type="Proteomes" id="UP000321598"/>
    </source>
</evidence>
<organism evidence="3 4">
    <name type="scientific">Staphylococcus arlettae</name>
    <dbReference type="NCBI Taxonomy" id="29378"/>
    <lineage>
        <taxon>Bacteria</taxon>
        <taxon>Bacillati</taxon>
        <taxon>Bacillota</taxon>
        <taxon>Bacilli</taxon>
        <taxon>Bacillales</taxon>
        <taxon>Staphylococcaceae</taxon>
        <taxon>Staphylococcus</taxon>
    </lineage>
</organism>
<dbReference type="Proteomes" id="UP000321598">
    <property type="component" value="Unassembled WGS sequence"/>
</dbReference>
<dbReference type="NCBIfam" id="TIGR04370">
    <property type="entry name" value="glyco_rpt_poly"/>
    <property type="match status" value="1"/>
</dbReference>
<keyword evidence="1" id="KW-1133">Transmembrane helix</keyword>
<accession>A0A380CQ17</accession>
<dbReference type="OrthoDB" id="2085807at2"/>
<sequence>MIIFFFVTISVTYAIYLLRSNFRFISLLFLTVFSISFLLPIIMDKPFNYKLYLDASNYDYTNKLYLLALIVFVVTNLIIQLANIKFEMNNLLIIKTKNIDNIYPIYVLATIVVIMLTGLNIVTGGSTATLENSSIMKMLQGSVLLGYLYLSYLYLYNSNNTRNKVKSLFLILISVIVVTIFIFGRRILIYPTIAILVLYIYKKGKTPNLLHLSAIALSTILIILPLMMSIRTYGLKDGFVNFKDILVGDYNKYIDYLAVGTDVNYSYSLATIITNYQVHVNILTLFKPLFIFIPRSIWPNKPQPLSEEIVKKLNFPFDQGMSIPPGFVGEAYIYLGVFGIILASIIFAIFCGLADQYSLSLRKAENGIYSINLILITILSIQLIMGSIRGDTATNIQEALYLFIPLALLLWLSQIKLKFK</sequence>
<proteinExistence type="predicted"/>
<feature type="transmembrane region" description="Helical" evidence="1">
    <location>
        <begin position="400"/>
        <end position="417"/>
    </location>
</feature>
<keyword evidence="5" id="KW-1185">Reference proteome</keyword>
<dbReference type="EMBL" id="BKAV01000006">
    <property type="protein sequence ID" value="GEP99887.1"/>
    <property type="molecule type" value="Genomic_DNA"/>
</dbReference>
<evidence type="ECO:0008006" key="6">
    <source>
        <dbReference type="Google" id="ProtNLM"/>
    </source>
</evidence>
<dbReference type="STRING" id="1212545.SARL_03561"/>
<feature type="transmembrane region" description="Helical" evidence="1">
    <location>
        <begin position="366"/>
        <end position="388"/>
    </location>
</feature>
<evidence type="ECO:0000313" key="4">
    <source>
        <dbReference type="Proteomes" id="UP000254956"/>
    </source>
</evidence>
<feature type="transmembrane region" description="Helical" evidence="1">
    <location>
        <begin position="135"/>
        <end position="155"/>
    </location>
</feature>
<dbReference type="RefSeq" id="WP_103388458.1">
    <property type="nucleotide sequence ID" value="NZ_BKAV01000006.1"/>
</dbReference>
<keyword evidence="1" id="KW-0812">Transmembrane</keyword>
<dbReference type="EMBL" id="UGZE01000001">
    <property type="protein sequence ID" value="SUJ26388.1"/>
    <property type="molecule type" value="Genomic_DNA"/>
</dbReference>
<protein>
    <recommendedName>
        <fullName evidence="6">Oligosaccharide repeat unit polymerase</fullName>
    </recommendedName>
</protein>
<feature type="transmembrane region" description="Helical" evidence="1">
    <location>
        <begin position="331"/>
        <end position="354"/>
    </location>
</feature>
<feature type="transmembrane region" description="Helical" evidence="1">
    <location>
        <begin position="102"/>
        <end position="123"/>
    </location>
</feature>
<evidence type="ECO:0000256" key="1">
    <source>
        <dbReference type="SAM" id="Phobius"/>
    </source>
</evidence>